<dbReference type="Proteomes" id="UP000031668">
    <property type="component" value="Unassembled WGS sequence"/>
</dbReference>
<sequence>MSDVCDGRWHYLNYVDNRVRQGFTIAVGDNYMGRTLYVHDRATTGASDTVYMYVDESDHLYSLQHCAPLDEQLDSINHLVARQSRVYVYLDSDLQTNVTPSDSFFEAIPVSSVVARGTHKPHCVGNKVVL</sequence>
<dbReference type="AlphaFoldDB" id="A0A0C2MDI6"/>
<gene>
    <name evidence="1" type="ORF">RF11_13477</name>
</gene>
<organism evidence="1 2">
    <name type="scientific">Thelohanellus kitauei</name>
    <name type="common">Myxosporean</name>
    <dbReference type="NCBI Taxonomy" id="669202"/>
    <lineage>
        <taxon>Eukaryota</taxon>
        <taxon>Metazoa</taxon>
        <taxon>Cnidaria</taxon>
        <taxon>Myxozoa</taxon>
        <taxon>Myxosporea</taxon>
        <taxon>Bivalvulida</taxon>
        <taxon>Platysporina</taxon>
        <taxon>Myxobolidae</taxon>
        <taxon>Thelohanellus</taxon>
    </lineage>
</organism>
<comment type="caution">
    <text evidence="1">The sequence shown here is derived from an EMBL/GenBank/DDBJ whole genome shotgun (WGS) entry which is preliminary data.</text>
</comment>
<protein>
    <submittedName>
        <fullName evidence="1">Uncharacterized protein</fullName>
    </submittedName>
</protein>
<name>A0A0C2MDI6_THEKT</name>
<evidence type="ECO:0000313" key="2">
    <source>
        <dbReference type="Proteomes" id="UP000031668"/>
    </source>
</evidence>
<dbReference type="EMBL" id="JWZT01003954">
    <property type="protein sequence ID" value="KII65201.1"/>
    <property type="molecule type" value="Genomic_DNA"/>
</dbReference>
<accession>A0A0C2MDI6</accession>
<proteinExistence type="predicted"/>
<keyword evidence="2" id="KW-1185">Reference proteome</keyword>
<evidence type="ECO:0000313" key="1">
    <source>
        <dbReference type="EMBL" id="KII65201.1"/>
    </source>
</evidence>
<reference evidence="1 2" key="1">
    <citation type="journal article" date="2014" name="Genome Biol. Evol.">
        <title>The genome of the myxosporean Thelohanellus kitauei shows adaptations to nutrient acquisition within its fish host.</title>
        <authorList>
            <person name="Yang Y."/>
            <person name="Xiong J."/>
            <person name="Zhou Z."/>
            <person name="Huo F."/>
            <person name="Miao W."/>
            <person name="Ran C."/>
            <person name="Liu Y."/>
            <person name="Zhang J."/>
            <person name="Feng J."/>
            <person name="Wang M."/>
            <person name="Wang M."/>
            <person name="Wang L."/>
            <person name="Yao B."/>
        </authorList>
    </citation>
    <scope>NUCLEOTIDE SEQUENCE [LARGE SCALE GENOMIC DNA]</scope>
    <source>
        <strain evidence="1">Wuqing</strain>
    </source>
</reference>